<dbReference type="PANTHER" id="PTHR23150">
    <property type="entry name" value="SULFATASE MODIFYING FACTOR 1, 2"/>
    <property type="match status" value="1"/>
</dbReference>
<dbReference type="InterPro" id="IPR051043">
    <property type="entry name" value="Sulfatase_Mod_Factor_Kinase"/>
</dbReference>
<feature type="signal peptide" evidence="1">
    <location>
        <begin position="1"/>
        <end position="18"/>
    </location>
</feature>
<dbReference type="PANTHER" id="PTHR23150:SF19">
    <property type="entry name" value="FORMYLGLYCINE-GENERATING ENZYME"/>
    <property type="match status" value="1"/>
</dbReference>
<accession>D5CRK3</accession>
<evidence type="ECO:0000256" key="1">
    <source>
        <dbReference type="SAM" id="SignalP"/>
    </source>
</evidence>
<feature type="chain" id="PRO_5003069538" description="Sulfatase-modifying factor enzyme-like domain-containing protein" evidence="1">
    <location>
        <begin position="19"/>
        <end position="365"/>
    </location>
</feature>
<dbReference type="GO" id="GO:0120147">
    <property type="term" value="F:formylglycine-generating oxidase activity"/>
    <property type="evidence" value="ECO:0007669"/>
    <property type="project" value="TreeGrafter"/>
</dbReference>
<dbReference type="InterPro" id="IPR042095">
    <property type="entry name" value="SUMF_sf"/>
</dbReference>
<proteinExistence type="predicted"/>
<dbReference type="SUPFAM" id="SSF56436">
    <property type="entry name" value="C-type lectin-like"/>
    <property type="match status" value="1"/>
</dbReference>
<gene>
    <name evidence="3" type="ordered locus">Slit_1352</name>
</gene>
<dbReference type="Proteomes" id="UP000001625">
    <property type="component" value="Chromosome"/>
</dbReference>
<evidence type="ECO:0000313" key="4">
    <source>
        <dbReference type="Proteomes" id="UP000001625"/>
    </source>
</evidence>
<feature type="domain" description="Sulfatase-modifying factor enzyme-like" evidence="2">
    <location>
        <begin position="142"/>
        <end position="361"/>
    </location>
</feature>
<reference evidence="3 4" key="1">
    <citation type="submission" date="2010-03" db="EMBL/GenBank/DDBJ databases">
        <title>Complete sequence of Sideroxydans lithotrophicus ES-1.</title>
        <authorList>
            <consortium name="US DOE Joint Genome Institute"/>
            <person name="Lucas S."/>
            <person name="Copeland A."/>
            <person name="Lapidus A."/>
            <person name="Cheng J.-F."/>
            <person name="Bruce D."/>
            <person name="Goodwin L."/>
            <person name="Pitluck S."/>
            <person name="Munk A.C."/>
            <person name="Detter J.C."/>
            <person name="Han C."/>
            <person name="Tapia R."/>
            <person name="Larimer F."/>
            <person name="Land M."/>
            <person name="Hauser L."/>
            <person name="Kyrpides N."/>
            <person name="Ivanova N."/>
            <person name="Emerson D."/>
            <person name="Woyke T."/>
        </authorList>
    </citation>
    <scope>NUCLEOTIDE SEQUENCE [LARGE SCALE GENOMIC DNA]</scope>
    <source>
        <strain evidence="3 4">ES-1</strain>
    </source>
</reference>
<keyword evidence="4" id="KW-1185">Reference proteome</keyword>
<dbReference type="Gene3D" id="1.25.40.10">
    <property type="entry name" value="Tetratricopeptide repeat domain"/>
    <property type="match status" value="1"/>
</dbReference>
<sequence length="365" mass="40822" precursor="true">MRKCLAVVFILICAPAFAESTNDPFQEVVTKYLAAKPKPVLSEEAHKYKVQAEFMVQQKQPGKAMELYGKALNIAPWWPEGHFRLALLLGDTNKYRDATQEMKRYLMLAPDGPDARAAQDKIYQWELVVVPEAGKTSKDCPECPEMVEIPAGSFDMGSNDGEPDEKPVHHVTIAKRFAIGKTEVTQAQWHAVMGSDPSYFTGCGDNCPVEQVSWDDAQAFIHKLNAKTGKNYRLPSEAEWEYACRAGNQQEFCGSDNGNAVSWTSFNSGSFFFNTPHPVATKQANAFGLYDMSGNVWEWVQDTYHDSYTGAPIDGSAWDGDSSMHVLRGGSWGYDQKFSRAASRSKFGPNYRYYSYGFRLAMTLP</sequence>
<protein>
    <recommendedName>
        <fullName evidence="2">Sulfatase-modifying factor enzyme-like domain-containing protein</fullName>
    </recommendedName>
</protein>
<keyword evidence="1" id="KW-0732">Signal</keyword>
<dbReference type="InterPro" id="IPR011990">
    <property type="entry name" value="TPR-like_helical_dom_sf"/>
</dbReference>
<dbReference type="eggNOG" id="COG1262">
    <property type="taxonomic scope" value="Bacteria"/>
</dbReference>
<evidence type="ECO:0000259" key="2">
    <source>
        <dbReference type="Pfam" id="PF03781"/>
    </source>
</evidence>
<dbReference type="SUPFAM" id="SSF48452">
    <property type="entry name" value="TPR-like"/>
    <property type="match status" value="1"/>
</dbReference>
<dbReference type="KEGG" id="slt:Slit_1352"/>
<evidence type="ECO:0000313" key="3">
    <source>
        <dbReference type="EMBL" id="ADE11589.1"/>
    </source>
</evidence>
<dbReference type="HOGENOM" id="CLU_758396_0_0_4"/>
<dbReference type="STRING" id="580332.Slit_1352"/>
<dbReference type="RefSeq" id="WP_013029487.1">
    <property type="nucleotide sequence ID" value="NC_013959.1"/>
</dbReference>
<dbReference type="InterPro" id="IPR005532">
    <property type="entry name" value="SUMF_dom"/>
</dbReference>
<dbReference type="Gene3D" id="3.90.1580.10">
    <property type="entry name" value="paralog of FGE (formylglycine-generating enzyme)"/>
    <property type="match status" value="1"/>
</dbReference>
<dbReference type="EMBL" id="CP001965">
    <property type="protein sequence ID" value="ADE11589.1"/>
    <property type="molecule type" value="Genomic_DNA"/>
</dbReference>
<name>D5CRK3_SIDLE</name>
<dbReference type="AlphaFoldDB" id="D5CRK3"/>
<dbReference type="Pfam" id="PF03781">
    <property type="entry name" value="FGE-sulfatase"/>
    <property type="match status" value="1"/>
</dbReference>
<dbReference type="InterPro" id="IPR016187">
    <property type="entry name" value="CTDL_fold"/>
</dbReference>
<organism evidence="3 4">
    <name type="scientific">Sideroxydans lithotrophicus (strain ES-1)</name>
    <dbReference type="NCBI Taxonomy" id="580332"/>
    <lineage>
        <taxon>Bacteria</taxon>
        <taxon>Pseudomonadati</taxon>
        <taxon>Pseudomonadota</taxon>
        <taxon>Betaproteobacteria</taxon>
        <taxon>Nitrosomonadales</taxon>
        <taxon>Gallionellaceae</taxon>
        <taxon>Sideroxydans</taxon>
    </lineage>
</organism>